<dbReference type="SUPFAM" id="SSF52777">
    <property type="entry name" value="CoA-dependent acyltransferases"/>
    <property type="match status" value="4"/>
</dbReference>
<evidence type="ECO:0000313" key="10">
    <source>
        <dbReference type="EMBL" id="RJX38042.1"/>
    </source>
</evidence>
<comment type="cofactor">
    <cofactor evidence="1">
        <name>pantetheine 4'-phosphate</name>
        <dbReference type="ChEBI" id="CHEBI:47942"/>
    </cofactor>
</comment>
<comment type="caution">
    <text evidence="10">The sequence shown here is derived from an EMBL/GenBank/DDBJ whole genome shotgun (WGS) entry which is preliminary data.</text>
</comment>
<dbReference type="InterPro" id="IPR000873">
    <property type="entry name" value="AMP-dep_synth/lig_dom"/>
</dbReference>
<dbReference type="GO" id="GO:0017000">
    <property type="term" value="P:antibiotic biosynthetic process"/>
    <property type="evidence" value="ECO:0007669"/>
    <property type="project" value="UniProtKB-KW"/>
</dbReference>
<dbReference type="OrthoDB" id="9765680at2"/>
<dbReference type="Gene3D" id="3.40.50.980">
    <property type="match status" value="2"/>
</dbReference>
<keyword evidence="8" id="KW-0511">Multifunctional enzyme</keyword>
<dbReference type="PANTHER" id="PTHR45527">
    <property type="entry name" value="NONRIBOSOMAL PEPTIDE SYNTHETASE"/>
    <property type="match status" value="1"/>
</dbReference>
<evidence type="ECO:0000256" key="1">
    <source>
        <dbReference type="ARBA" id="ARBA00001957"/>
    </source>
</evidence>
<keyword evidence="6" id="KW-0677">Repeat</keyword>
<keyword evidence="5" id="KW-0436">Ligase</keyword>
<dbReference type="Gene3D" id="3.30.300.30">
    <property type="match status" value="1"/>
</dbReference>
<dbReference type="Gene3D" id="1.10.1200.10">
    <property type="entry name" value="ACP-like"/>
    <property type="match status" value="1"/>
</dbReference>
<dbReference type="SUPFAM" id="SSF47336">
    <property type="entry name" value="ACP-like"/>
    <property type="match status" value="1"/>
</dbReference>
<dbReference type="FunFam" id="3.40.50.980:FF:000001">
    <property type="entry name" value="Non-ribosomal peptide synthetase"/>
    <property type="match status" value="1"/>
</dbReference>
<keyword evidence="3" id="KW-0596">Phosphopantetheine</keyword>
<dbReference type="InterPro" id="IPR023213">
    <property type="entry name" value="CAT-like_dom_sf"/>
</dbReference>
<dbReference type="PROSITE" id="PS00455">
    <property type="entry name" value="AMP_BINDING"/>
    <property type="match status" value="1"/>
</dbReference>
<keyword evidence="4" id="KW-0597">Phosphoprotein</keyword>
<dbReference type="Proteomes" id="UP000267798">
    <property type="component" value="Unassembled WGS sequence"/>
</dbReference>
<dbReference type="InterPro" id="IPR010071">
    <property type="entry name" value="AA_adenyl_dom"/>
</dbReference>
<dbReference type="PANTHER" id="PTHR45527:SF1">
    <property type="entry name" value="FATTY ACID SYNTHASE"/>
    <property type="match status" value="1"/>
</dbReference>
<evidence type="ECO:0000313" key="11">
    <source>
        <dbReference type="Proteomes" id="UP000267798"/>
    </source>
</evidence>
<evidence type="ECO:0000259" key="9">
    <source>
        <dbReference type="PROSITE" id="PS50075"/>
    </source>
</evidence>
<organism evidence="10 11">
    <name type="scientific">Paenibacillus pinisoli</name>
    <dbReference type="NCBI Taxonomy" id="1276110"/>
    <lineage>
        <taxon>Bacteria</taxon>
        <taxon>Bacillati</taxon>
        <taxon>Bacillota</taxon>
        <taxon>Bacilli</taxon>
        <taxon>Bacillales</taxon>
        <taxon>Paenibacillaceae</taxon>
        <taxon>Paenibacillus</taxon>
    </lineage>
</organism>
<dbReference type="Gene3D" id="2.30.38.10">
    <property type="entry name" value="Luciferase, Domain 3"/>
    <property type="match status" value="1"/>
</dbReference>
<dbReference type="InterPro" id="IPR025110">
    <property type="entry name" value="AMP-bd_C"/>
</dbReference>
<dbReference type="InterPro" id="IPR010060">
    <property type="entry name" value="NRPS_synth"/>
</dbReference>
<keyword evidence="7" id="KW-0045">Antibiotic biosynthesis</keyword>
<evidence type="ECO:0000256" key="3">
    <source>
        <dbReference type="ARBA" id="ARBA00022450"/>
    </source>
</evidence>
<keyword evidence="11" id="KW-1185">Reference proteome</keyword>
<name>A0A3A6PAC7_9BACL</name>
<evidence type="ECO:0000256" key="5">
    <source>
        <dbReference type="ARBA" id="ARBA00022598"/>
    </source>
</evidence>
<dbReference type="SUPFAM" id="SSF56801">
    <property type="entry name" value="Acetyl-CoA synthetase-like"/>
    <property type="match status" value="1"/>
</dbReference>
<dbReference type="FunFam" id="3.40.50.12780:FF:000012">
    <property type="entry name" value="Non-ribosomal peptide synthetase"/>
    <property type="match status" value="1"/>
</dbReference>
<dbReference type="InterPro" id="IPR006162">
    <property type="entry name" value="Ppantetheine_attach_site"/>
</dbReference>
<proteinExistence type="inferred from homology"/>
<dbReference type="FunFam" id="2.30.38.10:FF:000001">
    <property type="entry name" value="Non-ribosomal peptide synthetase PvdI"/>
    <property type="match status" value="1"/>
</dbReference>
<dbReference type="InterPro" id="IPR001242">
    <property type="entry name" value="Condensation_dom"/>
</dbReference>
<dbReference type="FunFam" id="3.30.300.30:FF:000010">
    <property type="entry name" value="Enterobactin synthetase component F"/>
    <property type="match status" value="1"/>
</dbReference>
<dbReference type="Pfam" id="PF13193">
    <property type="entry name" value="AMP-binding_C"/>
    <property type="match status" value="1"/>
</dbReference>
<dbReference type="NCBIfam" id="TIGR01733">
    <property type="entry name" value="AA-adenyl-dom"/>
    <property type="match status" value="1"/>
</dbReference>
<evidence type="ECO:0000256" key="6">
    <source>
        <dbReference type="ARBA" id="ARBA00022737"/>
    </source>
</evidence>
<dbReference type="NCBIfam" id="TIGR01720">
    <property type="entry name" value="NRPS-para261"/>
    <property type="match status" value="1"/>
</dbReference>
<dbReference type="EMBL" id="QXQB01000004">
    <property type="protein sequence ID" value="RJX38042.1"/>
    <property type="molecule type" value="Genomic_DNA"/>
</dbReference>
<dbReference type="InterPro" id="IPR036736">
    <property type="entry name" value="ACP-like_sf"/>
</dbReference>
<dbReference type="GO" id="GO:0043041">
    <property type="term" value="P:amino acid activation for nonribosomal peptide biosynthetic process"/>
    <property type="evidence" value="ECO:0007669"/>
    <property type="project" value="TreeGrafter"/>
</dbReference>
<accession>A0A3A6PAC7</accession>
<gene>
    <name evidence="10" type="ORF">D3P09_18365</name>
</gene>
<dbReference type="Pfam" id="PF00550">
    <property type="entry name" value="PP-binding"/>
    <property type="match status" value="1"/>
</dbReference>
<dbReference type="PROSITE" id="PS50075">
    <property type="entry name" value="CARRIER"/>
    <property type="match status" value="1"/>
</dbReference>
<dbReference type="GO" id="GO:0005737">
    <property type="term" value="C:cytoplasm"/>
    <property type="evidence" value="ECO:0007669"/>
    <property type="project" value="TreeGrafter"/>
</dbReference>
<dbReference type="GO" id="GO:0031177">
    <property type="term" value="F:phosphopantetheine binding"/>
    <property type="evidence" value="ECO:0007669"/>
    <property type="project" value="TreeGrafter"/>
</dbReference>
<dbReference type="InterPro" id="IPR020459">
    <property type="entry name" value="AMP-binding"/>
</dbReference>
<dbReference type="Gene3D" id="3.30.559.10">
    <property type="entry name" value="Chloramphenicol acetyltransferase-like domain"/>
    <property type="match status" value="2"/>
</dbReference>
<comment type="similarity">
    <text evidence="2">Belongs to the ATP-dependent AMP-binding enzyme family.</text>
</comment>
<evidence type="ECO:0000256" key="4">
    <source>
        <dbReference type="ARBA" id="ARBA00022553"/>
    </source>
</evidence>
<dbReference type="GO" id="GO:0008610">
    <property type="term" value="P:lipid biosynthetic process"/>
    <property type="evidence" value="ECO:0007669"/>
    <property type="project" value="UniProtKB-ARBA"/>
</dbReference>
<dbReference type="Pfam" id="PF00668">
    <property type="entry name" value="Condensation"/>
    <property type="match status" value="2"/>
</dbReference>
<evidence type="ECO:0000256" key="2">
    <source>
        <dbReference type="ARBA" id="ARBA00006432"/>
    </source>
</evidence>
<evidence type="ECO:0000256" key="8">
    <source>
        <dbReference type="ARBA" id="ARBA00023268"/>
    </source>
</evidence>
<dbReference type="InterPro" id="IPR020845">
    <property type="entry name" value="AMP-binding_CS"/>
</dbReference>
<sequence length="1572" mass="177439">MTATYIHLESARNQPESFSTQQSNTATRFAPVHWTSDPVRLLAYGNEYRRQHESARVHVPLHINPEVIRMSLAPDVSRNVYDSVPLSHPQKRIWYLEKIFPDTSLSNIGGPVKIKGRTDFQLLEKAIGHFIASHEGIRLQLDESDGEARQYVTDFSHQQLELFDFSSEPDPEAAFWNWVNQEAGAPFKLIHSPLYYFAMFRIHEDDCGYLFKCHHIICDGWSTGIMTSQIAEYYTLLAQEGMAETDVQFPSYLDYLNSEQSYLQSKRYEKNKLYWSRQFDRLPEGLAVGDSFLTDGRRTTIELDQHLSSRIRDKAVQAGVSLNTFFLLVYFTYAYKRSGQIDLVAGTPVLNRSGKREKAMFGMFTSTMPFRFLVNPDASVTESLVRLQRELVDNYYHQRYPYDLLVRDLDLKKKGYDQLFHACVNYYNTRLTTSMNGTPVENIEFYNGHQAYELQWIVKNWSDSGALTLDLDYRTDVYSEEQISEMAEGLLALIDGMLGSPDSALGSLSLLSEQERHRQLMELNDTAAEYPHDKTVVQLFEEQVQLTPERIAVQHDGGALTYRELNAAANRLARRLIGAGVSKETTVAIWTHHAAETVIAIWGVLKAGGAYVPVDPAYPEERIRYMLEDSGAKLVLTNIDGIEGQYPVPFLDLRAASSFDDESINPEVRLEPDDLAYIIYTSGSTGQPKGAMIEHRGLTNYIWWAKLMYAKEEPAIFPLYSSLAFDLTVTSVFTPLICGGMIVVYRDNGEQFILYRILQDNQCTVVKLTPAHLSLLQNIDCRHSSVRRFIVGGEDLKTSLARNIYDNWGGHIDVLNEYGPTETVVGCMIHRFDPNEDTRASVPIGIPAHNVMIYLLDPHLNPVPDGTLGEMYISGDGVARGYRNRTDLTNERFVDNPFLPGKRMYRTGDLAKRLRNGKIEYAGRTDHQVKIRGHRIELAEIEKTLLQDARVRDAVVIDREHADHSKYLCAYIVSAGELSHAELRQSLSAQLPAYMVPSYFITMDEIPLSVNGKVNRKLLPEPEPASNIDVPYQGGRNDAEHALLEVLSELLGIHPVGIRDNFYHLGGDSIKAIQAASRLNGLGYSIKVKEILGSPVIEDMAGLMQPMSESAHYPQTQAAGPIRPWPIASWFLRQNFRERNHYHQSVLLALKQEATLAELEQVLQKLVEHHDSLRIGIDSDLDAFVYVNDPEYQVKIGFHSLADCSDEEQLLSMSRIGEAVKGACDLRAGRLLQACLFDLGRNGRRLLLAAHHIAVDGVTWRILLEDLAAGLQGLRSGQPVKLQDKTASVQEWSEQWHQHRLSDQESLYWQSAASGLRTIPFDMEDGIDDMESAREAVFEFTEEETARLLRDAHFAYGTKPMDILIAALGQSLFEHFSLEQVGIELEGHGREAVGHSADITRTAGWFTSLYPLKLSNTASGLQAWIKTVKEQLRGVPGNGTGFGLLQQRGDIPVEYAADKLVRFNFMGGFDSEFRNDWFDLAEESSGAESGRRNELTALIDIHAIVVRSKLRVHAAYSANRFLSSTVESWMQAYKNKLAAVVNHCCGKETTEYTPSDFETVKLSQDELDSLLM</sequence>
<dbReference type="InterPro" id="IPR045851">
    <property type="entry name" value="AMP-bd_C_sf"/>
</dbReference>
<dbReference type="GO" id="GO:0016874">
    <property type="term" value="F:ligase activity"/>
    <property type="evidence" value="ECO:0007669"/>
    <property type="project" value="UniProtKB-KW"/>
</dbReference>
<evidence type="ECO:0000256" key="7">
    <source>
        <dbReference type="ARBA" id="ARBA00023194"/>
    </source>
</evidence>
<dbReference type="Gene3D" id="3.30.559.30">
    <property type="entry name" value="Nonribosomal peptide synthetase, condensation domain"/>
    <property type="match status" value="2"/>
</dbReference>
<dbReference type="InterPro" id="IPR009081">
    <property type="entry name" value="PP-bd_ACP"/>
</dbReference>
<dbReference type="GO" id="GO:0044550">
    <property type="term" value="P:secondary metabolite biosynthetic process"/>
    <property type="evidence" value="ECO:0007669"/>
    <property type="project" value="UniProtKB-ARBA"/>
</dbReference>
<dbReference type="Pfam" id="PF00501">
    <property type="entry name" value="AMP-binding"/>
    <property type="match status" value="1"/>
</dbReference>
<dbReference type="PROSITE" id="PS00012">
    <property type="entry name" value="PHOSPHOPANTETHEINE"/>
    <property type="match status" value="1"/>
</dbReference>
<reference evidence="10 11" key="1">
    <citation type="submission" date="2018-09" db="EMBL/GenBank/DDBJ databases">
        <title>Paenibacillus aracenensis nov. sp. isolated from a cave in southern Spain.</title>
        <authorList>
            <person name="Jurado V."/>
            <person name="Gutierrez-Patricio S."/>
            <person name="Gonzalez-Pimentel J.L."/>
            <person name="Miller A.Z."/>
            <person name="Laiz L."/>
            <person name="Saiz-Jimenez C."/>
        </authorList>
    </citation>
    <scope>NUCLEOTIDE SEQUENCE [LARGE SCALE GENOMIC DNA]</scope>
    <source>
        <strain evidence="10 11">JCM 19203</strain>
    </source>
</reference>
<protein>
    <submittedName>
        <fullName evidence="10">Amino acid adenylation domain-containing protein</fullName>
    </submittedName>
</protein>
<feature type="domain" description="Carrier" evidence="9">
    <location>
        <begin position="1034"/>
        <end position="1108"/>
    </location>
</feature>
<dbReference type="PRINTS" id="PR00154">
    <property type="entry name" value="AMPBINDING"/>
</dbReference>